<keyword evidence="2" id="KW-1185">Reference proteome</keyword>
<sequence>METSEKSIDDWAKTINQIYERNNCERSFKDIIVFFYEDVGRCFQLINRKREAEIEKILPSIFKWFCVLFFKYSNRNINLSDVLWNKFPGICPYCQKTTCQCRIGKEQLDIPSLRDHVRNNIDRKPKTINEWQSHFQKIYPRGAESSFIINVSHLAEELAELSEAYRKKHIKKDLPCVEMEMADVFSWIMGLANLIHQLKDAQNKRLEYRFGSIISEKYKDGCPDCKDLRKVYKISYCCCPIKEHKLQLISDYEIPDEEEVREDIKPAY</sequence>
<dbReference type="AlphaFoldDB" id="A0A0C3RH95"/>
<dbReference type="Proteomes" id="UP000031980">
    <property type="component" value="Unassembled WGS sequence"/>
</dbReference>
<proteinExistence type="predicted"/>
<dbReference type="SUPFAM" id="SSF101386">
    <property type="entry name" value="all-alpha NTP pyrophosphatases"/>
    <property type="match status" value="1"/>
</dbReference>
<accession>A0A0C3RH95</accession>
<dbReference type="CDD" id="cd11523">
    <property type="entry name" value="NTP-PPase"/>
    <property type="match status" value="1"/>
</dbReference>
<dbReference type="RefSeq" id="WP_041504742.1">
    <property type="nucleotide sequence ID" value="NZ_JPIU01000025.1"/>
</dbReference>
<dbReference type="PANTHER" id="PTHR42702:SF1">
    <property type="entry name" value="REGULATORY PROTEIN FOR BETA-LACTAMASE"/>
    <property type="match status" value="1"/>
</dbReference>
<evidence type="ECO:0000313" key="2">
    <source>
        <dbReference type="Proteomes" id="UP000031980"/>
    </source>
</evidence>
<gene>
    <name evidence="1" type="ORF">BA92_01340</name>
</gene>
<reference evidence="1 2" key="1">
    <citation type="submission" date="2014-07" db="EMBL/GenBank/DDBJ databases">
        <title>Porphyromonadaceae bacterium OUH 308042 = ATCC BAA-2681 = DSM 28342 draft genome.</title>
        <authorList>
            <person name="Sydenham T.V."/>
            <person name="Hasman H."/>
            <person name="Justensen U.S."/>
        </authorList>
    </citation>
    <scope>NUCLEOTIDE SEQUENCE [LARGE SCALE GENOMIC DNA]</scope>
    <source>
        <strain evidence="1 2">OUH 308042</strain>
    </source>
</reference>
<dbReference type="EMBL" id="JPIU01000025">
    <property type="protein sequence ID" value="KIO46546.1"/>
    <property type="molecule type" value="Genomic_DNA"/>
</dbReference>
<protein>
    <recommendedName>
        <fullName evidence="3">NTP pyrophosphohydrolase MazG putative catalytic core domain-containing protein</fullName>
    </recommendedName>
</protein>
<evidence type="ECO:0008006" key="3">
    <source>
        <dbReference type="Google" id="ProtNLM"/>
    </source>
</evidence>
<organism evidence="1 2">
    <name type="scientific">Sanguibacteroides justesenii</name>
    <dbReference type="NCBI Taxonomy" id="1547597"/>
    <lineage>
        <taxon>Bacteria</taxon>
        <taxon>Pseudomonadati</taxon>
        <taxon>Bacteroidota</taxon>
        <taxon>Bacteroidia</taxon>
        <taxon>Bacteroidales</taxon>
        <taxon>Porphyromonadaceae</taxon>
        <taxon>Sanguibacteroides</taxon>
    </lineage>
</organism>
<comment type="caution">
    <text evidence="1">The sequence shown here is derived from an EMBL/GenBank/DDBJ whole genome shotgun (WGS) entry which is preliminary data.</text>
</comment>
<dbReference type="Gene3D" id="1.10.287.1080">
    <property type="entry name" value="MazG-like"/>
    <property type="match status" value="2"/>
</dbReference>
<dbReference type="PANTHER" id="PTHR42702">
    <property type="entry name" value="NUCLEOTIDE PYROPHOSPHOHYDROLASE"/>
    <property type="match status" value="1"/>
</dbReference>
<name>A0A0C3RH95_9PORP</name>
<evidence type="ECO:0000313" key="1">
    <source>
        <dbReference type="EMBL" id="KIO46546.1"/>
    </source>
</evidence>